<gene>
    <name evidence="8" type="ORF">EIN_359370</name>
</gene>
<keyword evidence="8" id="KW-0808">Transferase</keyword>
<proteinExistence type="predicted"/>
<evidence type="ECO:0000313" key="9">
    <source>
        <dbReference type="Proteomes" id="UP000014680"/>
    </source>
</evidence>
<dbReference type="SUPFAM" id="SSF57184">
    <property type="entry name" value="Growth factor receptor domain"/>
    <property type="match status" value="3"/>
</dbReference>
<protein>
    <submittedName>
        <fullName evidence="8">Protein serine/threonine kinase, putative</fullName>
        <ecNumber evidence="8">2.7.11.17</ecNumber>
    </submittedName>
</protein>
<dbReference type="InterPro" id="IPR001368">
    <property type="entry name" value="TNFR/NGFR_Cys_rich_reg"/>
</dbReference>
<dbReference type="InterPro" id="IPR011009">
    <property type="entry name" value="Kinase-like_dom_sf"/>
</dbReference>
<feature type="domain" description="Protein kinase" evidence="6">
    <location>
        <begin position="1573"/>
        <end position="1835"/>
    </location>
</feature>
<dbReference type="InterPro" id="IPR000742">
    <property type="entry name" value="EGF"/>
</dbReference>
<dbReference type="InterPro" id="IPR006212">
    <property type="entry name" value="Furin_repeat"/>
</dbReference>
<sequence length="1839" mass="208936">MCVSKIMAENGIIVNQKRYVFFFFYNFVVNQISHENSENHSKTKGDQNFKILRQMSLLLVLFLFFLKAQSDCWSSQEDNVLRYGPYSQCNNYIGIKQEYIDNVDIFTFIENCCGNNKTYYTLDFTTNEAQKKIQFQSGTTVKSLHVIPKYHDLDFDYSLKDAPDDLFISITRTKDLFSLKNDNIEVYDKPAVFYSNGYERYYIKYQKETYRPYLYLSMTSLSYSTKVLYINSEYIPDKKCTYAFNTNDQVDVKSDGSNAVTHKICELINSGNVLRRFILCKNIEIDIQNDCSCYITNTISRASIKDFGTNYPDCLRNGTFFNLTILKNQSEVHFDSKYGNAWNSITFEERNSAIILNITSKLDIVDVFYFPSVALDIIGNFKTSKMVLSSVPVNGIHHIENWEAKDIESGSYTLDDILFVGYYNESLILPKSIKVGCSNGKYSRFVMKDSLIGCECNYKNGNYSFQDCQYISTILLNNYILIIKDAEYIKSNVIWGEIQNAVDTKITGTVTSQKCSFKGSVTINGNVNCDTFYTTGELTLSFLENGILQGSIFSSNGYTVSVIILSPTNFNFNNFVLNSVMQINGNLQNVKLITLHTSGAFITSKSITINSLITEGIGKINCSNILTIQQFSGNNPVDISTTLLKVESTRLSILNLAISEHVVISDTTSELNISYVTKFLDIQTPLLSITHSTNPLIISIPEITFSYDKLYFISNKPRKILITNQSTMTTKSKYICDKQMIALGNVNESDCDKLGLTTKICVPQYGGLYFDENNQLDYSCPGSSSTNVFTELVIENVRDYSFVSNEFYNKIVVMKNAIINMSEQIVSLEAHSTFLLKGKHNFISLSLKTIDSLQLNLTLENSVLMTESEKSFQIENGDVKFMSGALCDVFTANLQNVNCLICRYSTDQNGICKNKEQKGNCTYYNEVNSFCEQCNENYFSHNDGCVQCKENCRFCNVSTCFLCQNGFVLKDGICQNKTDVCDFSLSGRCLTCAFGNYMKDDLTYCIHGTIVGCLKYQTESVCHICDVGNFYILNGTTCELKQNTEKVNNKGITSCQKGFNLLSNVCRECNKTCEICTSENDESLCQRCVNENVLVGPNSCEDNEYIGCDTIQNSRCTSCQKGYYFDGTTCTECALGCSLCSSKTICLLCSEEYHLHDNSCVFNTNDTCHTYQNGMCLTCNDGYYLTSQNTCEKCYYSCTKCVSRHNFCYSCNDGFMLSNNECVSALITSPNCKQTIPNANDKCAICDDNYFRVLTHCERCQSQCKTCYTSSTCSSCNSAFFLNETSLCEPTSNLLGCSDITSTGCIQCQPNFYSDNIRCKQCDTLFTNCTLCDTLKCTMCQPTYVLVEMSCIYYLDIEHCTQSDSSKCTKCSFWYSVSLDTPRCEKKAVWWVILLIVLFLLILLILLFVVLFSIIIKVLYVVEHHQITAEIRKTYAHFNMKHTNIQWVSPAVKCPILVNKTKLMFDLENQEIPVLKESRELLCVGNYSQTPVILTIAENQTEDYTLTTKINTIKLNKYEGCELEVFLTPLVSSHLLGDFSMFIDDAKNNKHFVVKLSVDVQTEISSRLAQNEIIEERKLGEGTFGVVYFGKFHGHDVAIKKLKKLGMESDLYKELEKEVSMLEKFRDDYIVYFYGAVMNTKMPSIVLEYAKYCSVGKLIDSETSISSQMRYKFLIDGAKGIQYLHTNGILHRDIKPDNLLVFSLEDNVAINAKLTDFGSSRNINLLMTNMTFTNGVGTPIYMSPEVLKKQKYDMKSDIYSFGVTLFNVLVWHNPYQGSCFKYPWNIANYVVEGKRLEKPNNMEEDLYAFIDDVWTQNPKERPTITVILNKLQQFYEKCK</sequence>
<dbReference type="OrthoDB" id="29590at2759"/>
<dbReference type="GeneID" id="14889814"/>
<dbReference type="SMART" id="SM00261">
    <property type="entry name" value="FU"/>
    <property type="match status" value="4"/>
</dbReference>
<keyword evidence="5" id="KW-0472">Membrane</keyword>
<feature type="disulfide bond" evidence="3">
    <location>
        <begin position="1198"/>
        <end position="1211"/>
    </location>
</feature>
<dbReference type="KEGG" id="eiv:EIN_359370"/>
<dbReference type="InterPro" id="IPR017441">
    <property type="entry name" value="Protein_kinase_ATP_BS"/>
</dbReference>
<feature type="transmembrane region" description="Helical" evidence="5">
    <location>
        <begin position="1389"/>
        <end position="1422"/>
    </location>
</feature>
<dbReference type="PANTHER" id="PTHR45756:SF1">
    <property type="entry name" value="PROTEIN KINASE DOMAIN CONTAINING PROTEIN"/>
    <property type="match status" value="1"/>
</dbReference>
<dbReference type="EC" id="2.7.11.17" evidence="8"/>
<accession>A0A0A1UDN1</accession>
<dbReference type="GO" id="GO:0005524">
    <property type="term" value="F:ATP binding"/>
    <property type="evidence" value="ECO:0007669"/>
    <property type="project" value="UniProtKB-UniRule"/>
</dbReference>
<dbReference type="SMART" id="SM00181">
    <property type="entry name" value="EGF"/>
    <property type="match status" value="5"/>
</dbReference>
<name>A0A0A1UDN1_ENTIV</name>
<evidence type="ECO:0000259" key="6">
    <source>
        <dbReference type="PROSITE" id="PS50011"/>
    </source>
</evidence>
<feature type="binding site" evidence="4">
    <location>
        <position position="1601"/>
    </location>
    <ligand>
        <name>ATP</name>
        <dbReference type="ChEBI" id="CHEBI:30616"/>
    </ligand>
</feature>
<keyword evidence="1 4" id="KW-0547">Nucleotide-binding</keyword>
<keyword evidence="3" id="KW-1015">Disulfide bond</keyword>
<dbReference type="VEuPathDB" id="AmoebaDB:EIN_359370"/>
<dbReference type="Pfam" id="PF00069">
    <property type="entry name" value="Pkinase"/>
    <property type="match status" value="1"/>
</dbReference>
<keyword evidence="2 4" id="KW-0067">ATP-binding</keyword>
<keyword evidence="8" id="KW-0418">Kinase</keyword>
<evidence type="ECO:0000259" key="7">
    <source>
        <dbReference type="PROSITE" id="PS50050"/>
    </source>
</evidence>
<dbReference type="GO" id="GO:0004683">
    <property type="term" value="F:calcium/calmodulin-dependent protein kinase activity"/>
    <property type="evidence" value="ECO:0007669"/>
    <property type="project" value="UniProtKB-EC"/>
</dbReference>
<dbReference type="Gene3D" id="2.10.220.10">
    <property type="entry name" value="Hormone Receptor, Insulin-like Growth Factor Receptor 1, Chain A, domain 2"/>
    <property type="match status" value="2"/>
</dbReference>
<dbReference type="PROSITE" id="PS00108">
    <property type="entry name" value="PROTEIN_KINASE_ST"/>
    <property type="match status" value="1"/>
</dbReference>
<dbReference type="EMBL" id="KB206483">
    <property type="protein sequence ID" value="ELP90854.1"/>
    <property type="molecule type" value="Genomic_DNA"/>
</dbReference>
<organism evidence="8 9">
    <name type="scientific">Entamoeba invadens IP1</name>
    <dbReference type="NCBI Taxonomy" id="370355"/>
    <lineage>
        <taxon>Eukaryota</taxon>
        <taxon>Amoebozoa</taxon>
        <taxon>Evosea</taxon>
        <taxon>Archamoebae</taxon>
        <taxon>Mastigamoebida</taxon>
        <taxon>Entamoebidae</taxon>
        <taxon>Entamoeba</taxon>
    </lineage>
</organism>
<dbReference type="Gene3D" id="3.30.200.20">
    <property type="entry name" value="Phosphorylase Kinase, domain 1"/>
    <property type="match status" value="1"/>
</dbReference>
<dbReference type="PROSITE" id="PS50011">
    <property type="entry name" value="PROTEIN_KINASE_DOM"/>
    <property type="match status" value="1"/>
</dbReference>
<keyword evidence="5" id="KW-1133">Transmembrane helix</keyword>
<reference evidence="8 9" key="1">
    <citation type="submission" date="2012-10" db="EMBL/GenBank/DDBJ databases">
        <authorList>
            <person name="Zafar N."/>
            <person name="Inman J."/>
            <person name="Hall N."/>
            <person name="Lorenzi H."/>
            <person name="Caler E."/>
        </authorList>
    </citation>
    <scope>NUCLEOTIDE SEQUENCE [LARGE SCALE GENOMIC DNA]</scope>
    <source>
        <strain evidence="8 9">IP1</strain>
    </source>
</reference>
<dbReference type="SMART" id="SM00220">
    <property type="entry name" value="S_TKc"/>
    <property type="match status" value="1"/>
</dbReference>
<dbReference type="RefSeq" id="XP_004257625.1">
    <property type="nucleotide sequence ID" value="XM_004257577.1"/>
</dbReference>
<evidence type="ECO:0000256" key="1">
    <source>
        <dbReference type="ARBA" id="ARBA00022741"/>
    </source>
</evidence>
<feature type="disulfide bond" evidence="3">
    <location>
        <begin position="1179"/>
        <end position="1194"/>
    </location>
</feature>
<dbReference type="Proteomes" id="UP000014680">
    <property type="component" value="Unassembled WGS sequence"/>
</dbReference>
<dbReference type="InterPro" id="IPR053215">
    <property type="entry name" value="TKL_Ser/Thr_kinase"/>
</dbReference>
<evidence type="ECO:0000256" key="3">
    <source>
        <dbReference type="PROSITE-ProRule" id="PRU00206"/>
    </source>
</evidence>
<dbReference type="InterPro" id="IPR008271">
    <property type="entry name" value="Ser/Thr_kinase_AS"/>
</dbReference>
<evidence type="ECO:0000256" key="5">
    <source>
        <dbReference type="SAM" id="Phobius"/>
    </source>
</evidence>
<keyword evidence="5" id="KW-0812">Transmembrane</keyword>
<dbReference type="Gene3D" id="1.10.510.10">
    <property type="entry name" value="Transferase(Phosphotransferase) domain 1"/>
    <property type="match status" value="1"/>
</dbReference>
<dbReference type="PANTHER" id="PTHR45756">
    <property type="entry name" value="PALMITOYLTRANSFERASE"/>
    <property type="match status" value="1"/>
</dbReference>
<dbReference type="InterPro" id="IPR000719">
    <property type="entry name" value="Prot_kinase_dom"/>
</dbReference>
<evidence type="ECO:0000256" key="2">
    <source>
        <dbReference type="ARBA" id="ARBA00022840"/>
    </source>
</evidence>
<dbReference type="SUPFAM" id="SSF56112">
    <property type="entry name" value="Protein kinase-like (PK-like)"/>
    <property type="match status" value="1"/>
</dbReference>
<feature type="domain" description="TNFR-Cys" evidence="7">
    <location>
        <begin position="1178"/>
        <end position="1222"/>
    </location>
</feature>
<dbReference type="InterPro" id="IPR009030">
    <property type="entry name" value="Growth_fac_rcpt_cys_sf"/>
</dbReference>
<feature type="repeat" description="TNFR-Cys" evidence="3">
    <location>
        <begin position="1178"/>
        <end position="1222"/>
    </location>
</feature>
<comment type="caution">
    <text evidence="3">Lacks conserved residue(s) required for the propagation of feature annotation.</text>
</comment>
<dbReference type="PROSITE" id="PS00107">
    <property type="entry name" value="PROTEIN_KINASE_ATP"/>
    <property type="match status" value="1"/>
</dbReference>
<keyword evidence="9" id="KW-1185">Reference proteome</keyword>
<evidence type="ECO:0000313" key="8">
    <source>
        <dbReference type="EMBL" id="ELP90854.1"/>
    </source>
</evidence>
<dbReference type="OMA" id="NDSCYLC"/>
<evidence type="ECO:0000256" key="4">
    <source>
        <dbReference type="PROSITE-ProRule" id="PRU10141"/>
    </source>
</evidence>
<dbReference type="PROSITE" id="PS50050">
    <property type="entry name" value="TNFR_NGFR_2"/>
    <property type="match status" value="1"/>
</dbReference>